<evidence type="ECO:0000256" key="3">
    <source>
        <dbReference type="ARBA" id="ARBA00022664"/>
    </source>
</evidence>
<dbReference type="Proteomes" id="UP000077115">
    <property type="component" value="Unassembled WGS sequence"/>
</dbReference>
<feature type="repeat" description="WD" evidence="8">
    <location>
        <begin position="439"/>
        <end position="480"/>
    </location>
</feature>
<dbReference type="VEuPathDB" id="FungiDB:BDEG_21621"/>
<evidence type="ECO:0000256" key="7">
    <source>
        <dbReference type="ARBA" id="ARBA00026184"/>
    </source>
</evidence>
<dbReference type="OrthoDB" id="674604at2759"/>
<feature type="repeat" description="WD" evidence="8">
    <location>
        <begin position="481"/>
        <end position="522"/>
    </location>
</feature>
<evidence type="ECO:0000256" key="6">
    <source>
        <dbReference type="ARBA" id="ARBA00025801"/>
    </source>
</evidence>
<reference evidence="10 11" key="1">
    <citation type="submission" date="2006-10" db="EMBL/GenBank/DDBJ databases">
        <title>The Genome Sequence of Batrachochytrium dendrobatidis JEL423.</title>
        <authorList>
            <consortium name="The Broad Institute Genome Sequencing Platform"/>
            <person name="Birren B."/>
            <person name="Lander E."/>
            <person name="Galagan J."/>
            <person name="Cuomo C."/>
            <person name="Devon K."/>
            <person name="Jaffe D."/>
            <person name="Butler J."/>
            <person name="Alvarez P."/>
            <person name="Gnerre S."/>
            <person name="Grabherr M."/>
            <person name="Kleber M."/>
            <person name="Mauceli E."/>
            <person name="Brockman W."/>
            <person name="Young S."/>
            <person name="LaButti K."/>
            <person name="Sykes S."/>
            <person name="DeCaprio D."/>
            <person name="Crawford M."/>
            <person name="Koehrsen M."/>
            <person name="Engels R."/>
            <person name="Montgomery P."/>
            <person name="Pearson M."/>
            <person name="Howarth C."/>
            <person name="Larson L."/>
            <person name="White J."/>
            <person name="O'Leary S."/>
            <person name="Kodira C."/>
            <person name="Zeng Q."/>
            <person name="Yandava C."/>
            <person name="Alvarado L."/>
            <person name="Longcore J."/>
            <person name="James T."/>
        </authorList>
    </citation>
    <scope>NUCLEOTIDE SEQUENCE [LARGE SCALE GENOMIC DNA]</scope>
    <source>
        <strain evidence="10 11">JEL423</strain>
    </source>
</reference>
<dbReference type="PROSITE" id="PS50082">
    <property type="entry name" value="WD_REPEATS_2"/>
    <property type="match status" value="7"/>
</dbReference>
<feature type="repeat" description="WD" evidence="8">
    <location>
        <begin position="567"/>
        <end position="598"/>
    </location>
</feature>
<dbReference type="InterPro" id="IPR020472">
    <property type="entry name" value="WD40_PAC1"/>
</dbReference>
<gene>
    <name evidence="10" type="ORF">BDEG_21621</name>
</gene>
<dbReference type="InterPro" id="IPR036322">
    <property type="entry name" value="WD40_repeat_dom_sf"/>
</dbReference>
<dbReference type="PROSITE" id="PS50896">
    <property type="entry name" value="LISH"/>
    <property type="match status" value="1"/>
</dbReference>
<evidence type="ECO:0000256" key="5">
    <source>
        <dbReference type="ARBA" id="ARBA00023187"/>
    </source>
</evidence>
<dbReference type="GO" id="GO:0000398">
    <property type="term" value="P:mRNA splicing, via spliceosome"/>
    <property type="evidence" value="ECO:0007669"/>
    <property type="project" value="InterPro"/>
</dbReference>
<dbReference type="GO" id="GO:0016607">
    <property type="term" value="C:nuclear speck"/>
    <property type="evidence" value="ECO:0007669"/>
    <property type="project" value="UniProtKB-SubCell"/>
</dbReference>
<feature type="compositionally biased region" description="Low complexity" evidence="9">
    <location>
        <begin position="33"/>
        <end position="43"/>
    </location>
</feature>
<protein>
    <recommendedName>
        <fullName evidence="7">WD40 repeat-containing protein SMU1</fullName>
    </recommendedName>
</protein>
<reference evidence="10 11" key="2">
    <citation type="submission" date="2016-05" db="EMBL/GenBank/DDBJ databases">
        <title>Lineage-specific infection strategies underlie the spectrum of fungal disease in amphibians.</title>
        <authorList>
            <person name="Cuomo C.A."/>
            <person name="Farrer R.A."/>
            <person name="James T."/>
            <person name="Longcore J."/>
            <person name="Birren B."/>
        </authorList>
    </citation>
    <scope>NUCLEOTIDE SEQUENCE [LARGE SCALE GENOMIC DNA]</scope>
    <source>
        <strain evidence="10 11">JEL423</strain>
    </source>
</reference>
<feature type="repeat" description="WD" evidence="8">
    <location>
        <begin position="541"/>
        <end position="566"/>
    </location>
</feature>
<dbReference type="InterPro" id="IPR006594">
    <property type="entry name" value="LisH"/>
</dbReference>
<evidence type="ECO:0000313" key="11">
    <source>
        <dbReference type="Proteomes" id="UP000077115"/>
    </source>
</evidence>
<dbReference type="PROSITE" id="PS00678">
    <property type="entry name" value="WD_REPEATS_1"/>
    <property type="match status" value="1"/>
</dbReference>
<comment type="subcellular location">
    <subcellularLocation>
        <location evidence="1">Nucleus speckle</location>
    </subcellularLocation>
</comment>
<dbReference type="InterPro" id="IPR045184">
    <property type="entry name" value="SMU1"/>
</dbReference>
<evidence type="ECO:0000256" key="1">
    <source>
        <dbReference type="ARBA" id="ARBA00004324"/>
    </source>
</evidence>
<evidence type="ECO:0000256" key="9">
    <source>
        <dbReference type="SAM" id="MobiDB-lite"/>
    </source>
</evidence>
<keyword evidence="3" id="KW-0507">mRNA processing</keyword>
<keyword evidence="5" id="KW-0508">mRNA splicing</keyword>
<proteinExistence type="inferred from homology"/>
<dbReference type="eggNOG" id="KOG0266">
    <property type="taxonomic scope" value="Eukaryota"/>
</dbReference>
<dbReference type="InterPro" id="IPR019775">
    <property type="entry name" value="WD40_repeat_CS"/>
</dbReference>
<dbReference type="SMART" id="SM00320">
    <property type="entry name" value="WD40"/>
    <property type="match status" value="7"/>
</dbReference>
<keyword evidence="4" id="KW-0677">Repeat</keyword>
<feature type="repeat" description="WD" evidence="8">
    <location>
        <begin position="397"/>
        <end position="438"/>
    </location>
</feature>
<comment type="similarity">
    <text evidence="6">Belongs to the WD repeat SMU1 family.</text>
</comment>
<evidence type="ECO:0000313" key="10">
    <source>
        <dbReference type="EMBL" id="OAJ37620.1"/>
    </source>
</evidence>
<dbReference type="PROSITE" id="PS50294">
    <property type="entry name" value="WD_REPEATS_REGION"/>
    <property type="match status" value="6"/>
</dbReference>
<dbReference type="STRING" id="403673.A0A177WDH7"/>
<sequence>MSLAEDDTTPTAASIVSAVHGLTLDAQIPTVASVESSMDSNSSNQKQTEAGSAELVQEENWLKLAKHQRIVSGWSMDNVIDPREDIFDANNDHIKEDIVRLIAQYLGDEGYASSKMILLDEANVKAFEREENYSEIKRMRKAIFDGDWPEIDKLCSRPLIRNNKSFVYAAYKQQYLEYIEHHEIQKAFTHLNKRLKPLEHLQTTPNEFKDLCYLLTAKSVQDSPLFKNWEGIGPSREKLAELFQSMIDYDEGDREGAVYVPPKRLLKLLRQAIAYQMGSSRYAPTITPKISSLLQDYSSLVVPNTVKSVFSGHTGNIKCVEFVGEDGKQIVSGSSDNTCRVWHTETGVQMGILEGHTSRIWDVTSTLNGNYVASASGDSTIKVWSINDSGMPCLSTLSGGSGDMYTVKYHPTHSFLVSGGYDKVVRLYDIERGVAAKTFTGHQLSVSKVIFNPLGNLIISGSKDNTIKFWDIVSGLCIKTISSHLGEVTCVEMNSDGTLLLSSSKDNSNRLWDIRMLRPIRKFKGHQNTSKNFIRASFLGNSLIVGGSEDGAVHLWDRDKGDLLQRLRGHSGVVYSAVWNARQALLASCSDDCTLSTWWFNPSANRV</sequence>
<dbReference type="InterPro" id="IPR015943">
    <property type="entry name" value="WD40/YVTN_repeat-like_dom_sf"/>
</dbReference>
<feature type="repeat" description="WD" evidence="8">
    <location>
        <begin position="353"/>
        <end position="387"/>
    </location>
</feature>
<feature type="region of interest" description="Disordered" evidence="9">
    <location>
        <begin position="33"/>
        <end position="52"/>
    </location>
</feature>
<dbReference type="Pfam" id="PF00400">
    <property type="entry name" value="WD40"/>
    <property type="match status" value="7"/>
</dbReference>
<dbReference type="EMBL" id="DS022300">
    <property type="protein sequence ID" value="OAJ37620.1"/>
    <property type="molecule type" value="Genomic_DNA"/>
</dbReference>
<name>A0A177WDH7_BATDL</name>
<dbReference type="Gene3D" id="2.130.10.10">
    <property type="entry name" value="YVTN repeat-like/Quinoprotein amine dehydrogenase"/>
    <property type="match status" value="2"/>
</dbReference>
<dbReference type="PRINTS" id="PR00320">
    <property type="entry name" value="GPROTEINBRPT"/>
</dbReference>
<organism evidence="10 11">
    <name type="scientific">Batrachochytrium dendrobatidis (strain JEL423)</name>
    <dbReference type="NCBI Taxonomy" id="403673"/>
    <lineage>
        <taxon>Eukaryota</taxon>
        <taxon>Fungi</taxon>
        <taxon>Fungi incertae sedis</taxon>
        <taxon>Chytridiomycota</taxon>
        <taxon>Chytridiomycota incertae sedis</taxon>
        <taxon>Chytridiomycetes</taxon>
        <taxon>Rhizophydiales</taxon>
        <taxon>Rhizophydiales incertae sedis</taxon>
        <taxon>Batrachochytrium</taxon>
    </lineage>
</organism>
<dbReference type="PANTHER" id="PTHR22848">
    <property type="entry name" value="WD40 REPEAT PROTEIN"/>
    <property type="match status" value="1"/>
</dbReference>
<evidence type="ECO:0000256" key="4">
    <source>
        <dbReference type="ARBA" id="ARBA00022737"/>
    </source>
</evidence>
<evidence type="ECO:0000256" key="2">
    <source>
        <dbReference type="ARBA" id="ARBA00022574"/>
    </source>
</evidence>
<dbReference type="AlphaFoldDB" id="A0A177WDH7"/>
<dbReference type="CDD" id="cd00200">
    <property type="entry name" value="WD40"/>
    <property type="match status" value="1"/>
</dbReference>
<accession>A0A177WDH7</accession>
<dbReference type="SUPFAM" id="SSF50978">
    <property type="entry name" value="WD40 repeat-like"/>
    <property type="match status" value="1"/>
</dbReference>
<dbReference type="InterPro" id="IPR001680">
    <property type="entry name" value="WD40_rpt"/>
</dbReference>
<feature type="repeat" description="WD" evidence="8">
    <location>
        <begin position="310"/>
        <end position="352"/>
    </location>
</feature>
<evidence type="ECO:0000256" key="8">
    <source>
        <dbReference type="PROSITE-ProRule" id="PRU00221"/>
    </source>
</evidence>
<keyword evidence="2 8" id="KW-0853">WD repeat</keyword>